<protein>
    <submittedName>
        <fullName evidence="1">Uncharacterized protein</fullName>
    </submittedName>
</protein>
<organism evidence="1 2">
    <name type="scientific">Streptomyces chromofuscus</name>
    <dbReference type="NCBI Taxonomy" id="42881"/>
    <lineage>
        <taxon>Bacteria</taxon>
        <taxon>Bacillati</taxon>
        <taxon>Actinomycetota</taxon>
        <taxon>Actinomycetes</taxon>
        <taxon>Kitasatosporales</taxon>
        <taxon>Streptomycetaceae</taxon>
        <taxon>Streptomyces</taxon>
    </lineage>
</organism>
<dbReference type="EMBL" id="CP063374">
    <property type="protein sequence ID" value="QOV42988.1"/>
    <property type="molecule type" value="Genomic_DNA"/>
</dbReference>
<accession>A0A7M2T5M8</accession>
<name>A0A7M2T5M8_STRCW</name>
<dbReference type="RefSeq" id="WP_189696577.1">
    <property type="nucleotide sequence ID" value="NZ_BMTA01000002.1"/>
</dbReference>
<gene>
    <name evidence="1" type="ORF">IPT68_24825</name>
</gene>
<sequence length="126" mass="14087">MSSTTLPAPTVKEIEQATHTLARLVAFLRANPPVDDAQVLLEPLFDDDNGAPVLLSEVLWATARLVSGQVAVPWTDETKRILRTLAAASQEFRAWHVLDWDIPYLDSLDYDPYAAAPHRTPRRLMP</sequence>
<evidence type="ECO:0000313" key="2">
    <source>
        <dbReference type="Proteomes" id="UP000594008"/>
    </source>
</evidence>
<evidence type="ECO:0000313" key="1">
    <source>
        <dbReference type="EMBL" id="QOV42988.1"/>
    </source>
</evidence>
<dbReference type="Proteomes" id="UP000594008">
    <property type="component" value="Chromosome"/>
</dbReference>
<dbReference type="KEGG" id="schf:IPT68_24825"/>
<keyword evidence="2" id="KW-1185">Reference proteome</keyword>
<dbReference type="AlphaFoldDB" id="A0A7M2T5M8"/>
<reference evidence="1 2" key="1">
    <citation type="submission" date="2020-10" db="EMBL/GenBank/DDBJ databases">
        <title>Streptomyces chromofuscus complate genome analysis.</title>
        <authorList>
            <person name="Anwar N."/>
        </authorList>
    </citation>
    <scope>NUCLEOTIDE SEQUENCE [LARGE SCALE GENOMIC DNA]</scope>
    <source>
        <strain evidence="1 2">DSM 40273</strain>
    </source>
</reference>
<proteinExistence type="predicted"/>